<dbReference type="AlphaFoldDB" id="A0AAV5MIL3"/>
<evidence type="ECO:0000313" key="2">
    <source>
        <dbReference type="Proteomes" id="UP001054252"/>
    </source>
</evidence>
<evidence type="ECO:0008006" key="3">
    <source>
        <dbReference type="Google" id="ProtNLM"/>
    </source>
</evidence>
<reference evidence="1 2" key="1">
    <citation type="journal article" date="2021" name="Commun. Biol.">
        <title>The genome of Shorea leprosula (Dipterocarpaceae) highlights the ecological relevance of drought in aseasonal tropical rainforests.</title>
        <authorList>
            <person name="Ng K.K.S."/>
            <person name="Kobayashi M.J."/>
            <person name="Fawcett J.A."/>
            <person name="Hatakeyama M."/>
            <person name="Paape T."/>
            <person name="Ng C.H."/>
            <person name="Ang C.C."/>
            <person name="Tnah L.H."/>
            <person name="Lee C.T."/>
            <person name="Nishiyama T."/>
            <person name="Sese J."/>
            <person name="O'Brien M.J."/>
            <person name="Copetti D."/>
            <person name="Mohd Noor M.I."/>
            <person name="Ong R.C."/>
            <person name="Putra M."/>
            <person name="Sireger I.Z."/>
            <person name="Indrioko S."/>
            <person name="Kosugi Y."/>
            <person name="Izuno A."/>
            <person name="Isagi Y."/>
            <person name="Lee S.L."/>
            <person name="Shimizu K.K."/>
        </authorList>
    </citation>
    <scope>NUCLEOTIDE SEQUENCE [LARGE SCALE GENOMIC DNA]</scope>
    <source>
        <strain evidence="1">214</strain>
    </source>
</reference>
<comment type="caution">
    <text evidence="1">The sequence shown here is derived from an EMBL/GenBank/DDBJ whole genome shotgun (WGS) entry which is preliminary data.</text>
</comment>
<dbReference type="InterPro" id="IPR012337">
    <property type="entry name" value="RNaseH-like_sf"/>
</dbReference>
<name>A0AAV5MIL3_9ROSI</name>
<evidence type="ECO:0000313" key="1">
    <source>
        <dbReference type="EMBL" id="GKV49741.1"/>
    </source>
</evidence>
<dbReference type="PANTHER" id="PTHR32166">
    <property type="entry name" value="OSJNBA0013A04.12 PROTEIN"/>
    <property type="match status" value="1"/>
</dbReference>
<organism evidence="1 2">
    <name type="scientific">Rubroshorea leprosula</name>
    <dbReference type="NCBI Taxonomy" id="152421"/>
    <lineage>
        <taxon>Eukaryota</taxon>
        <taxon>Viridiplantae</taxon>
        <taxon>Streptophyta</taxon>
        <taxon>Embryophyta</taxon>
        <taxon>Tracheophyta</taxon>
        <taxon>Spermatophyta</taxon>
        <taxon>Magnoliopsida</taxon>
        <taxon>eudicotyledons</taxon>
        <taxon>Gunneridae</taxon>
        <taxon>Pentapetalae</taxon>
        <taxon>rosids</taxon>
        <taxon>malvids</taxon>
        <taxon>Malvales</taxon>
        <taxon>Dipterocarpaceae</taxon>
        <taxon>Rubroshorea</taxon>
    </lineage>
</organism>
<proteinExistence type="predicted"/>
<dbReference type="PANTHER" id="PTHR32166:SF74">
    <property type="entry name" value="OS05G0256350 PROTEIN"/>
    <property type="match status" value="1"/>
</dbReference>
<dbReference type="Proteomes" id="UP001054252">
    <property type="component" value="Unassembled WGS sequence"/>
</dbReference>
<gene>
    <name evidence="1" type="ORF">SLEP1_g56476</name>
</gene>
<sequence length="566" mass="64041">MTNSSRSKTSKSDDEIGWKYNKLQDPNNSCRVVCKFCNKVTTGGITRAKRHQIGIKGDVAPCPKCPPAIREELWANLQQKTTTKKLEKEMFMFSCGTVDLEEEDEEEELMPRESTLTIGGRSKKAKIGQHKGPMDLYMYQKSEETLKKRKLEKCRQYSIKDSNKELRAETIQYIAQFFYQNGISFNVARSESFKLMLFELIDSIVEEIGEEHVVQLVTDNGSNYVAAAHCIDLILEDIGKISKVKKTIQRAMSLVGFIYNHSSTLNLMRRFTNKTELVRYGVTRFATNFLSLQSVYKQKANLQKMFTSDEWTSSKLARDAKGVKAASTVMAASFWNNVLYTLRVMGPLVTVLRLVDSESKPAMPYIYEAMIKAKDAIKRLQNDDESKYKEIFEIIDNRWKCQLYRPLHAAAHYLNLAVFYSTPNMDLDLRLTSGLMDCIKKMEPDVNLLIFLSSATCFAHPHLLLLPDALPPDPLHPRSAPNYRYPFSAGNPAKLGGFLLLFLFLNLEISPSLLQIFGSALLCSVLLRAAFAGGVLPGFLVCREFLHSSPRRLLSQPDPVLLAGVS</sequence>
<protein>
    <recommendedName>
        <fullName evidence="3">BED-type domain-containing protein</fullName>
    </recommendedName>
</protein>
<keyword evidence="2" id="KW-1185">Reference proteome</keyword>
<dbReference type="EMBL" id="BPVZ01000316">
    <property type="protein sequence ID" value="GKV49741.1"/>
    <property type="molecule type" value="Genomic_DNA"/>
</dbReference>
<accession>A0AAV5MIL3</accession>
<dbReference type="SUPFAM" id="SSF53098">
    <property type="entry name" value="Ribonuclease H-like"/>
    <property type="match status" value="1"/>
</dbReference>